<comment type="subcellular location">
    <subcellularLocation>
        <location evidence="1">Secreted</location>
        <location evidence="1">Cell wall</location>
    </subcellularLocation>
</comment>
<accession>A0A4Q7KW00</accession>
<dbReference type="NCBIfam" id="TIGR03396">
    <property type="entry name" value="PC_PLC"/>
    <property type="match status" value="1"/>
</dbReference>
<comment type="caution">
    <text evidence="10">The sequence shown here is derived from an EMBL/GenBank/DDBJ whole genome shotgun (WGS) entry which is preliminary data.</text>
</comment>
<feature type="domain" description="Bacterial phospholipase C C-terminal" evidence="9">
    <location>
        <begin position="517"/>
        <end position="602"/>
    </location>
</feature>
<evidence type="ECO:0000256" key="4">
    <source>
        <dbReference type="ARBA" id="ARBA00022512"/>
    </source>
</evidence>
<organism evidence="10 11">
    <name type="scientific">Herbihabitans rhizosphaerae</name>
    <dbReference type="NCBI Taxonomy" id="1872711"/>
    <lineage>
        <taxon>Bacteria</taxon>
        <taxon>Bacillati</taxon>
        <taxon>Actinomycetota</taxon>
        <taxon>Actinomycetes</taxon>
        <taxon>Pseudonocardiales</taxon>
        <taxon>Pseudonocardiaceae</taxon>
        <taxon>Herbihabitans</taxon>
    </lineage>
</organism>
<evidence type="ECO:0000256" key="5">
    <source>
        <dbReference type="ARBA" id="ARBA00022801"/>
    </source>
</evidence>
<protein>
    <recommendedName>
        <fullName evidence="3">phospholipase C</fullName>
        <ecNumber evidence="3">3.1.4.3</ecNumber>
    </recommendedName>
</protein>
<evidence type="ECO:0000256" key="2">
    <source>
        <dbReference type="ARBA" id="ARBA00009717"/>
    </source>
</evidence>
<keyword evidence="6" id="KW-0843">Virulence</keyword>
<gene>
    <name evidence="10" type="ORF">EV193_103159</name>
</gene>
<evidence type="ECO:0000256" key="6">
    <source>
        <dbReference type="ARBA" id="ARBA00023026"/>
    </source>
</evidence>
<reference evidence="10 11" key="1">
    <citation type="submission" date="2019-02" db="EMBL/GenBank/DDBJ databases">
        <title>Genomic Encyclopedia of Type Strains, Phase IV (KMG-IV): sequencing the most valuable type-strain genomes for metagenomic binning, comparative biology and taxonomic classification.</title>
        <authorList>
            <person name="Goeker M."/>
        </authorList>
    </citation>
    <scope>NUCLEOTIDE SEQUENCE [LARGE SCALE GENOMIC DNA]</scope>
    <source>
        <strain evidence="10 11">DSM 101727</strain>
    </source>
</reference>
<dbReference type="PANTHER" id="PTHR31956:SF1">
    <property type="entry name" value="NON-SPECIFIC PHOSPHOLIPASE C1"/>
    <property type="match status" value="1"/>
</dbReference>
<dbReference type="AlphaFoldDB" id="A0A4Q7KW00"/>
<evidence type="ECO:0000256" key="3">
    <source>
        <dbReference type="ARBA" id="ARBA00012018"/>
    </source>
</evidence>
<dbReference type="EC" id="3.1.4.3" evidence="3"/>
<comment type="similarity">
    <text evidence="2">Belongs to the bacterial phospholipase C family.</text>
</comment>
<dbReference type="InterPro" id="IPR008475">
    <property type="entry name" value="PLipase_C_C"/>
</dbReference>
<keyword evidence="11" id="KW-1185">Reference proteome</keyword>
<dbReference type="PROSITE" id="PS51318">
    <property type="entry name" value="TAT"/>
    <property type="match status" value="1"/>
</dbReference>
<dbReference type="InterPro" id="IPR007312">
    <property type="entry name" value="Phosphoesterase"/>
</dbReference>
<feature type="region of interest" description="Disordered" evidence="8">
    <location>
        <begin position="493"/>
        <end position="517"/>
    </location>
</feature>
<evidence type="ECO:0000256" key="8">
    <source>
        <dbReference type="SAM" id="MobiDB-lite"/>
    </source>
</evidence>
<evidence type="ECO:0000313" key="11">
    <source>
        <dbReference type="Proteomes" id="UP000294257"/>
    </source>
</evidence>
<dbReference type="Pfam" id="PF04185">
    <property type="entry name" value="Phosphoesterase"/>
    <property type="match status" value="1"/>
</dbReference>
<name>A0A4Q7KW00_9PSEU</name>
<dbReference type="InterPro" id="IPR006311">
    <property type="entry name" value="TAT_signal"/>
</dbReference>
<comment type="catalytic activity">
    <reaction evidence="7">
        <text>a 1,2-diacyl-sn-glycero-3-phosphocholine + H2O = phosphocholine + a 1,2-diacyl-sn-glycerol + H(+)</text>
        <dbReference type="Rhea" id="RHEA:10604"/>
        <dbReference type="ChEBI" id="CHEBI:15377"/>
        <dbReference type="ChEBI" id="CHEBI:15378"/>
        <dbReference type="ChEBI" id="CHEBI:17815"/>
        <dbReference type="ChEBI" id="CHEBI:57643"/>
        <dbReference type="ChEBI" id="CHEBI:295975"/>
        <dbReference type="EC" id="3.1.4.3"/>
    </reaction>
    <physiologicalReaction direction="left-to-right" evidence="7">
        <dbReference type="Rhea" id="RHEA:10605"/>
    </physiologicalReaction>
</comment>
<evidence type="ECO:0000313" key="10">
    <source>
        <dbReference type="EMBL" id="RZS40845.1"/>
    </source>
</evidence>
<dbReference type="PANTHER" id="PTHR31956">
    <property type="entry name" value="NON-SPECIFIC PHOSPHOLIPASE C4-RELATED"/>
    <property type="match status" value="1"/>
</dbReference>
<dbReference type="EMBL" id="SGWQ01000003">
    <property type="protein sequence ID" value="RZS40845.1"/>
    <property type="molecule type" value="Genomic_DNA"/>
</dbReference>
<dbReference type="GO" id="GO:0034480">
    <property type="term" value="F:phosphatidylcholine phospholipase C activity"/>
    <property type="evidence" value="ECO:0007669"/>
    <property type="project" value="UniProtKB-EC"/>
</dbReference>
<evidence type="ECO:0000256" key="1">
    <source>
        <dbReference type="ARBA" id="ARBA00004191"/>
    </source>
</evidence>
<feature type="domain" description="Bacterial phospholipase C C-terminal" evidence="9">
    <location>
        <begin position="615"/>
        <end position="688"/>
    </location>
</feature>
<sequence>MTRDGISRRSLLRAGAVVGGAAATHSLLPPSLHRAMAAPVRPGGLRAVEHVIVLMQENRSFDHYYGTLRGVRGFGDHDPLRQPNGRSVFHQPNGIGEVLPFSLREAAAREGRPGTDIQYLGDLPHGWTDASAARANGWNNGWVPAKGAATMTHYDRADVPLQYELADTFTILDAYHCSIHGSTNPNRNFLMSGTTGYEPGTTKRAVTNAAYSYDHAGYEWTSYPERLQAAGVSWQVYQEWDNFTDNALEYFLPYKKIGHKIFSKVNGKYRTTEEFYYALFDKPEPERRRLLEEFEAGRAVLTPEERALFDRGAYRSEPDTLAARLRADIAAGTLPKVSWLVPTAALSEHPGASTPVGSANLIYQVLDAIASDVDTWSKTVLLINFDENDGYFDHVPAPVPASVNEADFYDGKPLGLGPRVPMTIVSPWTVGGFVDSTVADHTSVVRFLERWTGVEEPNISPWRRQVCGDLTSAFDFERPGARPRVDVPGPIPPAIERWHPTPPVDQRLPEQEAGRRPARALPYQPSVSARVDGKAGDTVLALTLANAGRAPAHFAVYPYAGELPAPAHRDVSRRHEERIPLRDNEYRLSVQGPNRFWCELAGTVSGAAAGTDVRLEPSGTRLAITVVNRGTAPVTVTVKALRYGNARHTAKVWPGQERRLPWPTEHGWYDLEATVAEDASFRRRVTGRVEDGRPGVSA</sequence>
<dbReference type="Proteomes" id="UP000294257">
    <property type="component" value="Unassembled WGS sequence"/>
</dbReference>
<dbReference type="Gene3D" id="3.40.720.10">
    <property type="entry name" value="Alkaline Phosphatase, subunit A"/>
    <property type="match status" value="2"/>
</dbReference>
<evidence type="ECO:0000259" key="9">
    <source>
        <dbReference type="Pfam" id="PF05506"/>
    </source>
</evidence>
<keyword evidence="4" id="KW-0964">Secreted</keyword>
<dbReference type="RefSeq" id="WP_130343841.1">
    <property type="nucleotide sequence ID" value="NZ_SGWQ01000003.1"/>
</dbReference>
<keyword evidence="5" id="KW-0378">Hydrolase</keyword>
<proteinExistence type="inferred from homology"/>
<dbReference type="GO" id="GO:0016042">
    <property type="term" value="P:lipid catabolic process"/>
    <property type="evidence" value="ECO:0007669"/>
    <property type="project" value="InterPro"/>
</dbReference>
<dbReference type="Pfam" id="PF05506">
    <property type="entry name" value="PLipase_C_C"/>
    <property type="match status" value="2"/>
</dbReference>
<evidence type="ECO:0000256" key="7">
    <source>
        <dbReference type="ARBA" id="ARBA00048421"/>
    </source>
</evidence>
<dbReference type="InterPro" id="IPR017767">
    <property type="entry name" value="PC-PLC"/>
</dbReference>
<dbReference type="OrthoDB" id="4181857at2"/>
<keyword evidence="4" id="KW-0134">Cell wall</keyword>
<dbReference type="InterPro" id="IPR017850">
    <property type="entry name" value="Alkaline_phosphatase_core_sf"/>
</dbReference>